<evidence type="ECO:0000256" key="1">
    <source>
        <dbReference type="ARBA" id="ARBA00022603"/>
    </source>
</evidence>
<dbReference type="RefSeq" id="XP_024547180.1">
    <property type="nucleotide sequence ID" value="XM_024691409.1"/>
</dbReference>
<dbReference type="AlphaFoldDB" id="A0A384JA14"/>
<evidence type="ECO:0000256" key="4">
    <source>
        <dbReference type="PROSITE-ProRule" id="PRU00914"/>
    </source>
</evidence>
<dbReference type="InterPro" id="IPR050447">
    <property type="entry name" value="Erg6_SMT_methyltransf"/>
</dbReference>
<dbReference type="VEuPathDB" id="FungiDB:Bcin02g05840"/>
<organism evidence="5 6">
    <name type="scientific">Botryotinia fuckeliana (strain B05.10)</name>
    <name type="common">Noble rot fungus</name>
    <name type="synonym">Botrytis cinerea</name>
    <dbReference type="NCBI Taxonomy" id="332648"/>
    <lineage>
        <taxon>Eukaryota</taxon>
        <taxon>Fungi</taxon>
        <taxon>Dikarya</taxon>
        <taxon>Ascomycota</taxon>
        <taxon>Pezizomycotina</taxon>
        <taxon>Leotiomycetes</taxon>
        <taxon>Helotiales</taxon>
        <taxon>Sclerotiniaceae</taxon>
        <taxon>Botrytis</taxon>
    </lineage>
</organism>
<dbReference type="Pfam" id="PF02353">
    <property type="entry name" value="CMAS"/>
    <property type="match status" value="1"/>
</dbReference>
<dbReference type="OrthoDB" id="506498at2759"/>
<dbReference type="GO" id="GO:0008168">
    <property type="term" value="F:methyltransferase activity"/>
    <property type="evidence" value="ECO:0007669"/>
    <property type="project" value="UniProtKB-KW"/>
</dbReference>
<keyword evidence="3 4" id="KW-0949">S-adenosyl-L-methionine</keyword>
<reference evidence="5 6" key="2">
    <citation type="journal article" date="2012" name="Eukaryot. Cell">
        <title>Genome update of Botrytis cinerea strains B05.10 and T4.</title>
        <authorList>
            <person name="Staats M."/>
            <person name="van Kan J.A."/>
        </authorList>
    </citation>
    <scope>NUCLEOTIDE SEQUENCE [LARGE SCALE GENOMIC DNA]</scope>
    <source>
        <strain evidence="5 6">B05.10</strain>
    </source>
</reference>
<feature type="region of interest" description="SAM motif III" evidence="4">
    <location>
        <begin position="187"/>
        <end position="196"/>
    </location>
</feature>
<dbReference type="PANTHER" id="PTHR44068">
    <property type="entry name" value="ZGC:194242"/>
    <property type="match status" value="1"/>
</dbReference>
<dbReference type="EMBL" id="CP009806">
    <property type="protein sequence ID" value="ATZ47292.1"/>
    <property type="molecule type" value="Genomic_DNA"/>
</dbReference>
<comment type="caution">
    <text evidence="4">Lacks conserved residue(s) required for the propagation of feature annotation.</text>
</comment>
<evidence type="ECO:0000256" key="2">
    <source>
        <dbReference type="ARBA" id="ARBA00022679"/>
    </source>
</evidence>
<proteinExistence type="inferred from homology"/>
<dbReference type="PANTHER" id="PTHR44068:SF11">
    <property type="entry name" value="GERANYL DIPHOSPHATE 2-C-METHYLTRANSFERASE"/>
    <property type="match status" value="1"/>
</dbReference>
<dbReference type="InterPro" id="IPR029063">
    <property type="entry name" value="SAM-dependent_MTases_sf"/>
</dbReference>
<keyword evidence="1 4" id="KW-0489">Methyltransferase</keyword>
<sequence>MSGEISRNMGERYPEEASKLLKGSIIYHYDVCAEYYYSLWGEHIHHGYFLTPADTKEIAQIQQIELLVHQSNLEPGSKVLDIGCGLGGTSRYLARELGCEVIGIALSEAEIRIARRVSIGEADGENEGEDGFIRLGKGKVKFMVLDAEMIEETFENETTKMFDCVWISDAMSHLPDKRKFVSDVARLLDIGGKLVLADWFAATSGMNDSVKTKQQKDDLAAIENGMMLPPLISQEVFIRLAGMKGLSLLVEPLEISDKVSRTWDISWSLITKPRLWLFALSQGREGLAFVGALRAMRRAYSNQTFQYAVLVFGK</sequence>
<gene>
    <name evidence="5" type="ORF">BCIN_02g05840</name>
</gene>
<name>A0A384JA14_BOTFB</name>
<dbReference type="CDD" id="cd02440">
    <property type="entry name" value="AdoMet_MTases"/>
    <property type="match status" value="1"/>
</dbReference>
<reference evidence="5 6" key="1">
    <citation type="journal article" date="2011" name="PLoS Genet.">
        <title>Genomic analysis of the necrotrophic fungal pathogens Sclerotinia sclerotiorum and Botrytis cinerea.</title>
        <authorList>
            <person name="Amselem J."/>
            <person name="Cuomo C.A."/>
            <person name="van Kan J.A."/>
            <person name="Viaud M."/>
            <person name="Benito E.P."/>
            <person name="Couloux A."/>
            <person name="Coutinho P.M."/>
            <person name="de Vries R.P."/>
            <person name="Dyer P.S."/>
            <person name="Fillinger S."/>
            <person name="Fournier E."/>
            <person name="Gout L."/>
            <person name="Hahn M."/>
            <person name="Kohn L."/>
            <person name="Lapalu N."/>
            <person name="Plummer K.M."/>
            <person name="Pradier J.M."/>
            <person name="Quevillon E."/>
            <person name="Sharon A."/>
            <person name="Simon A."/>
            <person name="ten Have A."/>
            <person name="Tudzynski B."/>
            <person name="Tudzynski P."/>
            <person name="Wincker P."/>
            <person name="Andrew M."/>
            <person name="Anthouard V."/>
            <person name="Beever R.E."/>
            <person name="Beffa R."/>
            <person name="Benoit I."/>
            <person name="Bouzid O."/>
            <person name="Brault B."/>
            <person name="Chen Z."/>
            <person name="Choquer M."/>
            <person name="Collemare J."/>
            <person name="Cotton P."/>
            <person name="Danchin E.G."/>
            <person name="Da Silva C."/>
            <person name="Gautier A."/>
            <person name="Giraud C."/>
            <person name="Giraud T."/>
            <person name="Gonzalez C."/>
            <person name="Grossetete S."/>
            <person name="Guldener U."/>
            <person name="Henrissat B."/>
            <person name="Howlett B.J."/>
            <person name="Kodira C."/>
            <person name="Kretschmer M."/>
            <person name="Lappartient A."/>
            <person name="Leroch M."/>
            <person name="Levis C."/>
            <person name="Mauceli E."/>
            <person name="Neuveglise C."/>
            <person name="Oeser B."/>
            <person name="Pearson M."/>
            <person name="Poulain J."/>
            <person name="Poussereau N."/>
            <person name="Quesneville H."/>
            <person name="Rascle C."/>
            <person name="Schumacher J."/>
            <person name="Segurens B."/>
            <person name="Sexton A."/>
            <person name="Silva E."/>
            <person name="Sirven C."/>
            <person name="Soanes D.M."/>
            <person name="Talbot N.J."/>
            <person name="Templeton M."/>
            <person name="Yandava C."/>
            <person name="Yarden O."/>
            <person name="Zeng Q."/>
            <person name="Rollins J.A."/>
            <person name="Lebrun M.H."/>
            <person name="Dickman M."/>
        </authorList>
    </citation>
    <scope>NUCLEOTIDE SEQUENCE [LARGE SCALE GENOMIC DNA]</scope>
    <source>
        <strain evidence="5 6">B05.10</strain>
    </source>
</reference>
<comment type="similarity">
    <text evidence="4">Belongs to the class I-like SAM-binding methyltransferase superfamily. gTMT family.</text>
</comment>
<dbReference type="GeneID" id="5433241"/>
<dbReference type="Proteomes" id="UP000001798">
    <property type="component" value="Chromosome 2"/>
</dbReference>
<protein>
    <submittedName>
        <fullName evidence="5">Uncharacterized protein</fullName>
    </submittedName>
</protein>
<dbReference type="PROSITE" id="PS51581">
    <property type="entry name" value="SAM_GTMT"/>
    <property type="match status" value="1"/>
</dbReference>
<feature type="region of interest" description="SAM motif I" evidence="4">
    <location>
        <begin position="79"/>
        <end position="88"/>
    </location>
</feature>
<dbReference type="GO" id="GO:0032259">
    <property type="term" value="P:methylation"/>
    <property type="evidence" value="ECO:0007669"/>
    <property type="project" value="UniProtKB-UniRule"/>
</dbReference>
<keyword evidence="2 4" id="KW-0808">Transferase</keyword>
<keyword evidence="6" id="KW-1185">Reference proteome</keyword>
<reference evidence="5 6" key="3">
    <citation type="journal article" date="2017" name="Mol. Plant Pathol.">
        <title>A gapless genome sequence of the fungus Botrytis cinerea.</title>
        <authorList>
            <person name="Van Kan J.A."/>
            <person name="Stassen J.H."/>
            <person name="Mosbach A."/>
            <person name="Van Der Lee T.A."/>
            <person name="Faino L."/>
            <person name="Farmer A.D."/>
            <person name="Papasotiriou D.G."/>
            <person name="Zhou S."/>
            <person name="Seidl M.F."/>
            <person name="Cottam E."/>
            <person name="Edel D."/>
            <person name="Hahn M."/>
            <person name="Schwartz D.C."/>
            <person name="Dietrich R.A."/>
            <person name="Widdison S."/>
            <person name="Scalliet G."/>
        </authorList>
    </citation>
    <scope>NUCLEOTIDE SEQUENCE [LARGE SCALE GENOMIC DNA]</scope>
    <source>
        <strain evidence="5 6">B05.10</strain>
    </source>
</reference>
<dbReference type="Gene3D" id="3.40.50.150">
    <property type="entry name" value="Vaccinia Virus protein VP39"/>
    <property type="match status" value="1"/>
</dbReference>
<dbReference type="InterPro" id="IPR025774">
    <property type="entry name" value="PiNMT-like"/>
</dbReference>
<dbReference type="SUPFAM" id="SSF53335">
    <property type="entry name" value="S-adenosyl-L-methionine-dependent methyltransferases"/>
    <property type="match status" value="1"/>
</dbReference>
<evidence type="ECO:0000256" key="3">
    <source>
        <dbReference type="ARBA" id="ARBA00022691"/>
    </source>
</evidence>
<dbReference type="KEGG" id="bfu:BCIN_02g05840"/>
<evidence type="ECO:0000313" key="6">
    <source>
        <dbReference type="Proteomes" id="UP000001798"/>
    </source>
</evidence>
<accession>A0A384JA14</accession>
<evidence type="ECO:0000313" key="5">
    <source>
        <dbReference type="EMBL" id="ATZ47292.1"/>
    </source>
</evidence>